<evidence type="ECO:0000256" key="7">
    <source>
        <dbReference type="ARBA" id="ARBA00022970"/>
    </source>
</evidence>
<keyword evidence="13" id="KW-1185">Reference proteome</keyword>
<dbReference type="CDD" id="cd06261">
    <property type="entry name" value="TM_PBP2"/>
    <property type="match status" value="1"/>
</dbReference>
<dbReference type="AlphaFoldDB" id="A0A387BLB9"/>
<dbReference type="PANTHER" id="PTHR30614:SF0">
    <property type="entry name" value="L-CYSTINE TRANSPORT SYSTEM PERMEASE PROTEIN TCYL"/>
    <property type="match status" value="1"/>
</dbReference>
<protein>
    <submittedName>
        <fullName evidence="12">Amino acid ABC transporter permease</fullName>
    </submittedName>
</protein>
<feature type="transmembrane region" description="Helical" evidence="10">
    <location>
        <begin position="180"/>
        <end position="203"/>
    </location>
</feature>
<keyword evidence="8 10" id="KW-1133">Transmembrane helix</keyword>
<feature type="transmembrane region" description="Helical" evidence="10">
    <location>
        <begin position="51"/>
        <end position="72"/>
    </location>
</feature>
<name>A0A387BLB9_9LACT</name>
<evidence type="ECO:0000259" key="11">
    <source>
        <dbReference type="PROSITE" id="PS50928"/>
    </source>
</evidence>
<dbReference type="InterPro" id="IPR010065">
    <property type="entry name" value="AA_ABC_transptr_permease_3TM"/>
</dbReference>
<dbReference type="Gene3D" id="1.10.3720.10">
    <property type="entry name" value="MetI-like"/>
    <property type="match status" value="1"/>
</dbReference>
<evidence type="ECO:0000313" key="13">
    <source>
        <dbReference type="Proteomes" id="UP000269374"/>
    </source>
</evidence>
<dbReference type="GO" id="GO:0015031">
    <property type="term" value="P:protein transport"/>
    <property type="evidence" value="ECO:0007669"/>
    <property type="project" value="UniProtKB-KW"/>
</dbReference>
<proteinExistence type="inferred from homology"/>
<keyword evidence="5" id="KW-0571">Peptide transport</keyword>
<feature type="domain" description="ABC transmembrane type-1" evidence="11">
    <location>
        <begin position="15"/>
        <end position="201"/>
    </location>
</feature>
<evidence type="ECO:0000256" key="8">
    <source>
        <dbReference type="ARBA" id="ARBA00022989"/>
    </source>
</evidence>
<dbReference type="EMBL" id="CP032627">
    <property type="protein sequence ID" value="AYG01770.1"/>
    <property type="molecule type" value="Genomic_DNA"/>
</dbReference>
<reference evidence="12 13" key="1">
    <citation type="submission" date="2018-09" db="EMBL/GenBank/DDBJ databases">
        <title>Genome sequencing of strain 1JSPR-7.</title>
        <authorList>
            <person name="Heo J."/>
            <person name="Kim S.-J."/>
            <person name="Kwon S.-W."/>
        </authorList>
    </citation>
    <scope>NUCLEOTIDE SEQUENCE [LARGE SCALE GENOMIC DNA]</scope>
    <source>
        <strain evidence="12 13">1JSPR-7</strain>
    </source>
</reference>
<evidence type="ECO:0000256" key="3">
    <source>
        <dbReference type="ARBA" id="ARBA00022475"/>
    </source>
</evidence>
<dbReference type="Pfam" id="PF00528">
    <property type="entry name" value="BPD_transp_1"/>
    <property type="match status" value="1"/>
</dbReference>
<keyword evidence="9 10" id="KW-0472">Membrane</keyword>
<accession>A0A387BLB9</accession>
<dbReference type="InterPro" id="IPR035906">
    <property type="entry name" value="MetI-like_sf"/>
</dbReference>
<keyword evidence="4 10" id="KW-0812">Transmembrane</keyword>
<keyword evidence="7" id="KW-0029">Amino-acid transport</keyword>
<dbReference type="GO" id="GO:0022857">
    <property type="term" value="F:transmembrane transporter activity"/>
    <property type="evidence" value="ECO:0007669"/>
    <property type="project" value="InterPro"/>
</dbReference>
<dbReference type="Proteomes" id="UP000269374">
    <property type="component" value="Chromosome"/>
</dbReference>
<dbReference type="PANTHER" id="PTHR30614">
    <property type="entry name" value="MEMBRANE COMPONENT OF AMINO ACID ABC TRANSPORTER"/>
    <property type="match status" value="1"/>
</dbReference>
<dbReference type="FunFam" id="1.10.3720.10:FF:000006">
    <property type="entry name" value="Glutamate/aspartate ABC transporter, permease protein GltK"/>
    <property type="match status" value="1"/>
</dbReference>
<keyword evidence="6" id="KW-0653">Protein transport</keyword>
<keyword evidence="2 10" id="KW-0813">Transport</keyword>
<feature type="transmembrane region" description="Helical" evidence="10">
    <location>
        <begin position="84"/>
        <end position="106"/>
    </location>
</feature>
<evidence type="ECO:0000313" key="12">
    <source>
        <dbReference type="EMBL" id="AYG01770.1"/>
    </source>
</evidence>
<gene>
    <name evidence="12" type="ORF">D7I46_12315</name>
</gene>
<dbReference type="InterPro" id="IPR000515">
    <property type="entry name" value="MetI-like"/>
</dbReference>
<dbReference type="RefSeq" id="WP_120773139.1">
    <property type="nucleotide sequence ID" value="NZ_CP032627.1"/>
</dbReference>
<evidence type="ECO:0000256" key="2">
    <source>
        <dbReference type="ARBA" id="ARBA00022448"/>
    </source>
</evidence>
<comment type="subcellular location">
    <subcellularLocation>
        <location evidence="1 10">Cell membrane</location>
        <topology evidence="1 10">Multi-pass membrane protein</topology>
    </subcellularLocation>
</comment>
<sequence>MSYIIGILPQLAQGFIITLQVFVITLIISIPLGIIFAYLLRVPIVKWILNFYIWVMRGTPLLLQIITVYFGLPLIGITITNRLLSVLIAFVLNYAAYFAEIFRGGIGAIPEGQYEAAKVLKLSKWQTTRLIILPQVVKIVLPSVMNEVINLVKDSSLVYVVGIMDVTLAAQTAMNRDITLVPIYIAGLFYLAFNGILTIIAKITEKRFSIYK</sequence>
<evidence type="ECO:0000256" key="5">
    <source>
        <dbReference type="ARBA" id="ARBA00022856"/>
    </source>
</evidence>
<dbReference type="SUPFAM" id="SSF161098">
    <property type="entry name" value="MetI-like"/>
    <property type="match status" value="1"/>
</dbReference>
<comment type="similarity">
    <text evidence="10">Belongs to the binding-protein-dependent transport system permease family.</text>
</comment>
<evidence type="ECO:0000256" key="9">
    <source>
        <dbReference type="ARBA" id="ARBA00023136"/>
    </source>
</evidence>
<dbReference type="NCBIfam" id="TIGR01726">
    <property type="entry name" value="HEQRo_perm_3TM"/>
    <property type="match status" value="1"/>
</dbReference>
<dbReference type="InterPro" id="IPR043429">
    <property type="entry name" value="ArtM/GltK/GlnP/TcyL/YhdX-like"/>
</dbReference>
<dbReference type="GO" id="GO:0043190">
    <property type="term" value="C:ATP-binding cassette (ABC) transporter complex"/>
    <property type="evidence" value="ECO:0007669"/>
    <property type="project" value="InterPro"/>
</dbReference>
<evidence type="ECO:0000256" key="6">
    <source>
        <dbReference type="ARBA" id="ARBA00022927"/>
    </source>
</evidence>
<feature type="transmembrane region" description="Helical" evidence="10">
    <location>
        <begin position="12"/>
        <end position="39"/>
    </location>
</feature>
<evidence type="ECO:0000256" key="10">
    <source>
        <dbReference type="RuleBase" id="RU363032"/>
    </source>
</evidence>
<dbReference type="GO" id="GO:0006865">
    <property type="term" value="P:amino acid transport"/>
    <property type="evidence" value="ECO:0007669"/>
    <property type="project" value="UniProtKB-KW"/>
</dbReference>
<dbReference type="PROSITE" id="PS50928">
    <property type="entry name" value="ABC_TM1"/>
    <property type="match status" value="1"/>
</dbReference>
<dbReference type="OrthoDB" id="9805999at2"/>
<evidence type="ECO:0000256" key="1">
    <source>
        <dbReference type="ARBA" id="ARBA00004651"/>
    </source>
</evidence>
<dbReference type="KEGG" id="lact:D7I46_12315"/>
<evidence type="ECO:0000256" key="4">
    <source>
        <dbReference type="ARBA" id="ARBA00022692"/>
    </source>
</evidence>
<dbReference type="GO" id="GO:0015833">
    <property type="term" value="P:peptide transport"/>
    <property type="evidence" value="ECO:0007669"/>
    <property type="project" value="UniProtKB-KW"/>
</dbReference>
<keyword evidence="3" id="KW-1003">Cell membrane</keyword>
<organism evidence="12 13">
    <name type="scientific">Lactococcus allomyrinae</name>
    <dbReference type="NCBI Taxonomy" id="2419773"/>
    <lineage>
        <taxon>Bacteria</taxon>
        <taxon>Bacillati</taxon>
        <taxon>Bacillota</taxon>
        <taxon>Bacilli</taxon>
        <taxon>Lactobacillales</taxon>
        <taxon>Streptococcaceae</taxon>
        <taxon>Lactococcus</taxon>
    </lineage>
</organism>